<evidence type="ECO:0000313" key="5">
    <source>
        <dbReference type="EMBL" id="SUZ54410.1"/>
    </source>
</evidence>
<dbReference type="EMBL" id="UINC01000387">
    <property type="protein sequence ID" value="SUZ54410.1"/>
    <property type="molecule type" value="Genomic_DNA"/>
</dbReference>
<protein>
    <submittedName>
        <fullName evidence="5">Uncharacterized protein</fullName>
    </submittedName>
</protein>
<evidence type="ECO:0000256" key="2">
    <source>
        <dbReference type="ARBA" id="ARBA00022917"/>
    </source>
</evidence>
<dbReference type="PANTHER" id="PTHR11138:SF5">
    <property type="entry name" value="METHIONYL-TRNA FORMYLTRANSFERASE, MITOCHONDRIAL"/>
    <property type="match status" value="1"/>
</dbReference>
<dbReference type="Pfam" id="PF02911">
    <property type="entry name" value="Formyl_trans_C"/>
    <property type="match status" value="1"/>
</dbReference>
<accession>A0A381NIL3</accession>
<evidence type="ECO:0000259" key="4">
    <source>
        <dbReference type="Pfam" id="PF02911"/>
    </source>
</evidence>
<evidence type="ECO:0000259" key="3">
    <source>
        <dbReference type="Pfam" id="PF00551"/>
    </source>
</evidence>
<dbReference type="CDD" id="cd08704">
    <property type="entry name" value="Met_tRNA_FMT_C"/>
    <property type="match status" value="1"/>
</dbReference>
<gene>
    <name evidence="5" type="ORF">METZ01_LOCUS7264</name>
</gene>
<dbReference type="Gene3D" id="3.40.50.12230">
    <property type="match status" value="1"/>
</dbReference>
<dbReference type="InterPro" id="IPR001555">
    <property type="entry name" value="GART_AS"/>
</dbReference>
<dbReference type="InterPro" id="IPR044135">
    <property type="entry name" value="Met-tRNA-FMT_C"/>
</dbReference>
<dbReference type="InterPro" id="IPR036477">
    <property type="entry name" value="Formyl_transf_N_sf"/>
</dbReference>
<dbReference type="GO" id="GO:0004479">
    <property type="term" value="F:methionyl-tRNA formyltransferase activity"/>
    <property type="evidence" value="ECO:0007669"/>
    <property type="project" value="TreeGrafter"/>
</dbReference>
<dbReference type="SUPFAM" id="SSF50486">
    <property type="entry name" value="FMT C-terminal domain-like"/>
    <property type="match status" value="1"/>
</dbReference>
<sequence length="281" mass="30510">MRIGLFGQAPFGAAVYERLRERGHSIVGVYGPMEKSKPDPLAEAARRDGVTLVQPTRWQRKGNTDEEAFKGYAATEPELNVMAFVTQIIPMRILDHPSHKTIQYHPSLLPKHRGRSAINHALLQGDTETGLTIFWVDEGIDTGPVLLQKRFPIGENDTVNSLYRERFFPLGVDALADAVDLVAAGTAPRLAQDESAATYEGPWEGDVAEIDWAKPAQIVHNFIRGSCRQPGAWTTVFGSTVRLYDSRMVGEAGGVPGTVVAVGEEGVAIACSDSAVCVQDA</sequence>
<dbReference type="InterPro" id="IPR005793">
    <property type="entry name" value="Formyl_trans_C"/>
</dbReference>
<dbReference type="InterPro" id="IPR002376">
    <property type="entry name" value="Formyl_transf_N"/>
</dbReference>
<dbReference type="InterPro" id="IPR011034">
    <property type="entry name" value="Formyl_transferase-like_C_sf"/>
</dbReference>
<dbReference type="PROSITE" id="PS00373">
    <property type="entry name" value="GART"/>
    <property type="match status" value="1"/>
</dbReference>
<proteinExistence type="predicted"/>
<feature type="non-terminal residue" evidence="5">
    <location>
        <position position="281"/>
    </location>
</feature>
<evidence type="ECO:0000256" key="1">
    <source>
        <dbReference type="ARBA" id="ARBA00022679"/>
    </source>
</evidence>
<dbReference type="AlphaFoldDB" id="A0A381NIL3"/>
<organism evidence="5">
    <name type="scientific">marine metagenome</name>
    <dbReference type="NCBI Taxonomy" id="408172"/>
    <lineage>
        <taxon>unclassified sequences</taxon>
        <taxon>metagenomes</taxon>
        <taxon>ecological metagenomes</taxon>
    </lineage>
</organism>
<reference evidence="5" key="1">
    <citation type="submission" date="2018-05" db="EMBL/GenBank/DDBJ databases">
        <authorList>
            <person name="Lanie J.A."/>
            <person name="Ng W.-L."/>
            <person name="Kazmierczak K.M."/>
            <person name="Andrzejewski T.M."/>
            <person name="Davidsen T.M."/>
            <person name="Wayne K.J."/>
            <person name="Tettelin H."/>
            <person name="Glass J.I."/>
            <person name="Rusch D."/>
            <person name="Podicherti R."/>
            <person name="Tsui H.-C.T."/>
            <person name="Winkler M.E."/>
        </authorList>
    </citation>
    <scope>NUCLEOTIDE SEQUENCE</scope>
</reference>
<feature type="domain" description="Formyl transferase N-terminal" evidence="3">
    <location>
        <begin position="2"/>
        <end position="164"/>
    </location>
</feature>
<dbReference type="PANTHER" id="PTHR11138">
    <property type="entry name" value="METHIONYL-TRNA FORMYLTRANSFERASE"/>
    <property type="match status" value="1"/>
</dbReference>
<keyword evidence="2" id="KW-0648">Protein biosynthesis</keyword>
<dbReference type="SUPFAM" id="SSF53328">
    <property type="entry name" value="Formyltransferase"/>
    <property type="match status" value="1"/>
</dbReference>
<dbReference type="Pfam" id="PF00551">
    <property type="entry name" value="Formyl_trans_N"/>
    <property type="match status" value="1"/>
</dbReference>
<feature type="domain" description="Formyl transferase C-terminal" evidence="4">
    <location>
        <begin position="208"/>
        <end position="279"/>
    </location>
</feature>
<keyword evidence="1" id="KW-0808">Transferase</keyword>
<name>A0A381NIL3_9ZZZZ</name>
<dbReference type="GO" id="GO:0005829">
    <property type="term" value="C:cytosol"/>
    <property type="evidence" value="ECO:0007669"/>
    <property type="project" value="TreeGrafter"/>
</dbReference>